<dbReference type="Pfam" id="PF04186">
    <property type="entry name" value="FxsA"/>
    <property type="match status" value="1"/>
</dbReference>
<feature type="region of interest" description="Disordered" evidence="1">
    <location>
        <begin position="138"/>
        <end position="162"/>
    </location>
</feature>
<evidence type="ECO:0000256" key="1">
    <source>
        <dbReference type="SAM" id="MobiDB-lite"/>
    </source>
</evidence>
<sequence>MPFLALFVLLPLIEIALFVLVGGWLGLWPTLGLVVLGAVIGLALVRNQGFAALRDVQRSAQGMGDPAHPLAHGALIVLAGFLLLLPGFFTDLLALPLLFPPSRNLILRQLARRVVVVAGAARRDPRWAGARDDIIDGEATEIAQDPASLPRNRPSGWTNPPE</sequence>
<name>A0A1N7PQR9_9RHOB</name>
<reference evidence="3 4" key="1">
    <citation type="submission" date="2017-01" db="EMBL/GenBank/DDBJ databases">
        <authorList>
            <person name="Mah S.A."/>
            <person name="Swanson W.J."/>
            <person name="Moy G.W."/>
            <person name="Vacquier V.D."/>
        </authorList>
    </citation>
    <scope>NUCLEOTIDE SEQUENCE [LARGE SCALE GENOMIC DNA]</scope>
    <source>
        <strain evidence="3 4">DSM 26375</strain>
    </source>
</reference>
<dbReference type="PANTHER" id="PTHR35335">
    <property type="entry name" value="UPF0716 PROTEIN FXSA"/>
    <property type="match status" value="1"/>
</dbReference>
<dbReference type="RefSeq" id="WP_076532476.1">
    <property type="nucleotide sequence ID" value="NZ_BMEH01000006.1"/>
</dbReference>
<dbReference type="InterPro" id="IPR007313">
    <property type="entry name" value="FxsA"/>
</dbReference>
<evidence type="ECO:0000313" key="3">
    <source>
        <dbReference type="EMBL" id="SIT12936.1"/>
    </source>
</evidence>
<evidence type="ECO:0000256" key="2">
    <source>
        <dbReference type="SAM" id="Phobius"/>
    </source>
</evidence>
<keyword evidence="4" id="KW-1185">Reference proteome</keyword>
<dbReference type="EMBL" id="FTOT01000006">
    <property type="protein sequence ID" value="SIT12936.1"/>
    <property type="molecule type" value="Genomic_DNA"/>
</dbReference>
<keyword evidence="2" id="KW-0472">Membrane</keyword>
<feature type="transmembrane region" description="Helical" evidence="2">
    <location>
        <begin position="33"/>
        <end position="53"/>
    </location>
</feature>
<feature type="transmembrane region" description="Helical" evidence="2">
    <location>
        <begin position="6"/>
        <end position="26"/>
    </location>
</feature>
<proteinExistence type="predicted"/>
<dbReference type="GO" id="GO:0016020">
    <property type="term" value="C:membrane"/>
    <property type="evidence" value="ECO:0007669"/>
    <property type="project" value="InterPro"/>
</dbReference>
<dbReference type="PANTHER" id="PTHR35335:SF1">
    <property type="entry name" value="UPF0716 PROTEIN FXSA"/>
    <property type="match status" value="1"/>
</dbReference>
<feature type="transmembrane region" description="Helical" evidence="2">
    <location>
        <begin position="73"/>
        <end position="99"/>
    </location>
</feature>
<dbReference type="STRING" id="1086013.SAMN05421774_10654"/>
<keyword evidence="2" id="KW-1133">Transmembrane helix</keyword>
<dbReference type="Proteomes" id="UP000186141">
    <property type="component" value="Unassembled WGS sequence"/>
</dbReference>
<protein>
    <submittedName>
        <fullName evidence="3">UPF0716 protein FxsA</fullName>
    </submittedName>
</protein>
<dbReference type="AlphaFoldDB" id="A0A1N7PQR9"/>
<organism evidence="3 4">
    <name type="scientific">Gemmobacter megaterium</name>
    <dbReference type="NCBI Taxonomy" id="1086013"/>
    <lineage>
        <taxon>Bacteria</taxon>
        <taxon>Pseudomonadati</taxon>
        <taxon>Pseudomonadota</taxon>
        <taxon>Alphaproteobacteria</taxon>
        <taxon>Rhodobacterales</taxon>
        <taxon>Paracoccaceae</taxon>
        <taxon>Gemmobacter</taxon>
    </lineage>
</organism>
<accession>A0A1N7PQR9</accession>
<gene>
    <name evidence="3" type="ORF">SAMN05421774_10654</name>
</gene>
<evidence type="ECO:0000313" key="4">
    <source>
        <dbReference type="Proteomes" id="UP000186141"/>
    </source>
</evidence>
<keyword evidence="2" id="KW-0812">Transmembrane</keyword>
<dbReference type="NCBIfam" id="NF008528">
    <property type="entry name" value="PRK11463.1-2"/>
    <property type="match status" value="1"/>
</dbReference>